<organism evidence="1 2">
    <name type="scientific">Candidatus Protofrankia datiscae</name>
    <dbReference type="NCBI Taxonomy" id="2716812"/>
    <lineage>
        <taxon>Bacteria</taxon>
        <taxon>Bacillati</taxon>
        <taxon>Actinomycetota</taxon>
        <taxon>Actinomycetes</taxon>
        <taxon>Frankiales</taxon>
        <taxon>Frankiaceae</taxon>
        <taxon>Protofrankia</taxon>
    </lineage>
</organism>
<proteinExistence type="predicted"/>
<protein>
    <submittedName>
        <fullName evidence="1">Uncharacterized protein</fullName>
    </submittedName>
</protein>
<evidence type="ECO:0000313" key="1">
    <source>
        <dbReference type="EMBL" id="AEH07901.1"/>
    </source>
</evidence>
<keyword evidence="2" id="KW-1185">Reference proteome</keyword>
<dbReference type="AlphaFoldDB" id="F8B4G0"/>
<name>F8B4G0_9ACTN</name>
<accession>F8B4G0</accession>
<gene>
    <name evidence="1" type="ordered locus">FsymDg_0333</name>
</gene>
<dbReference type="EMBL" id="CP002801">
    <property type="protein sequence ID" value="AEH07901.1"/>
    <property type="molecule type" value="Genomic_DNA"/>
</dbReference>
<evidence type="ECO:0000313" key="2">
    <source>
        <dbReference type="Proteomes" id="UP000001549"/>
    </source>
</evidence>
<reference evidence="1 2" key="1">
    <citation type="submission" date="2011-05" db="EMBL/GenBank/DDBJ databases">
        <title>Complete sequence of chromosome of Frankia symbiont of Datisca glomerata.</title>
        <authorList>
            <consortium name="US DOE Joint Genome Institute"/>
            <person name="Lucas S."/>
            <person name="Han J."/>
            <person name="Lapidus A."/>
            <person name="Cheng J.-F."/>
            <person name="Goodwin L."/>
            <person name="Pitluck S."/>
            <person name="Peters L."/>
            <person name="Mikhailova N."/>
            <person name="Chertkov O."/>
            <person name="Teshima H."/>
            <person name="Han C."/>
            <person name="Tapia R."/>
            <person name="Land M."/>
            <person name="Hauser L."/>
            <person name="Kyrpides N."/>
            <person name="Ivanova N."/>
            <person name="Pagani I."/>
            <person name="Berry A."/>
            <person name="Pawlowski K."/>
            <person name="Persson T."/>
            <person name="Vanden Heuvel B."/>
            <person name="Benson D."/>
            <person name="Woyke T."/>
        </authorList>
    </citation>
    <scope>NUCLEOTIDE SEQUENCE [LARGE SCALE GENOMIC DNA]</scope>
    <source>
        <strain evidence="2">4085684</strain>
    </source>
</reference>
<dbReference type="RefSeq" id="WP_013871896.1">
    <property type="nucleotide sequence ID" value="NC_015656.1"/>
</dbReference>
<sequence>MIPAYRLSPWMSGDASVLIRSAKGTVAESADSIAAVITHFGHIEDEDFRALLHAAMKSLMGLEEYLTELLHAARQQARSS</sequence>
<dbReference type="Proteomes" id="UP000001549">
    <property type="component" value="Chromosome"/>
</dbReference>
<dbReference type="KEGG" id="fsy:FsymDg_0333"/>
<dbReference type="HOGENOM" id="CLU_2584624_0_0_11"/>